<dbReference type="EMBL" id="PNBA02000022">
    <property type="protein sequence ID" value="KAG6386438.1"/>
    <property type="molecule type" value="Genomic_DNA"/>
</dbReference>
<evidence type="ECO:0000313" key="1">
    <source>
        <dbReference type="EMBL" id="KAG6386438.1"/>
    </source>
</evidence>
<name>A0A8X8W1R8_SALSN</name>
<dbReference type="PANTHER" id="PTHR46872">
    <property type="entry name" value="DNA BINDING PROTEIN"/>
    <property type="match status" value="1"/>
</dbReference>
<evidence type="ECO:0000313" key="2">
    <source>
        <dbReference type="Proteomes" id="UP000298416"/>
    </source>
</evidence>
<reference evidence="1" key="2">
    <citation type="submission" date="2020-08" db="EMBL/GenBank/DDBJ databases">
        <title>Plant Genome Project.</title>
        <authorList>
            <person name="Zhang R.-G."/>
        </authorList>
    </citation>
    <scope>NUCLEOTIDE SEQUENCE</scope>
    <source>
        <strain evidence="1">Huo1</strain>
        <tissue evidence="1">Leaf</tissue>
    </source>
</reference>
<organism evidence="1">
    <name type="scientific">Salvia splendens</name>
    <name type="common">Scarlet sage</name>
    <dbReference type="NCBI Taxonomy" id="180675"/>
    <lineage>
        <taxon>Eukaryota</taxon>
        <taxon>Viridiplantae</taxon>
        <taxon>Streptophyta</taxon>
        <taxon>Embryophyta</taxon>
        <taxon>Tracheophyta</taxon>
        <taxon>Spermatophyta</taxon>
        <taxon>Magnoliopsida</taxon>
        <taxon>eudicotyledons</taxon>
        <taxon>Gunneridae</taxon>
        <taxon>Pentapetalae</taxon>
        <taxon>asterids</taxon>
        <taxon>lamiids</taxon>
        <taxon>Lamiales</taxon>
        <taxon>Lamiaceae</taxon>
        <taxon>Nepetoideae</taxon>
        <taxon>Mentheae</taxon>
        <taxon>Salviinae</taxon>
        <taxon>Salvia</taxon>
        <taxon>Salvia subgen. Calosphace</taxon>
        <taxon>core Calosphace</taxon>
    </lineage>
</organism>
<dbReference type="PANTHER" id="PTHR46872:SF10">
    <property type="entry name" value="MYB-LIKE DOMAIN-CONTAINING PROTEIN"/>
    <property type="match status" value="1"/>
</dbReference>
<sequence>MKLSKTPNNQRINRKQPIDWISFITDDHAKLAIPVGPRFQVDITPWNPLSSKTHLIIGDTESDDETKWLGTPMWPLKGRSQITPQNMVGRGRPQNCMCVFPGSIECVRQHVSAKRLQLKAELGPAFWKWRFDVMGDDVSKVWNKEEQRKFDDVVKMNVTSSDTSFVKVASQCFARHSKRSIVSYYLNVYIPRRISAQTRSGCNYVDTDDDVDDDDDDDDDDNDAMMIKRLRADFTYSARKRLASYR</sequence>
<reference evidence="1" key="1">
    <citation type="submission" date="2018-01" db="EMBL/GenBank/DDBJ databases">
        <authorList>
            <person name="Mao J.F."/>
        </authorList>
    </citation>
    <scope>NUCLEOTIDE SEQUENCE</scope>
    <source>
        <strain evidence="1">Huo1</strain>
        <tissue evidence="1">Leaf</tissue>
    </source>
</reference>
<dbReference type="AlphaFoldDB" id="A0A8X8W1R8"/>
<gene>
    <name evidence="1" type="ORF">SASPL_155340</name>
</gene>
<evidence type="ECO:0008006" key="3">
    <source>
        <dbReference type="Google" id="ProtNLM"/>
    </source>
</evidence>
<comment type="caution">
    <text evidence="1">The sequence shown here is derived from an EMBL/GenBank/DDBJ whole genome shotgun (WGS) entry which is preliminary data.</text>
</comment>
<keyword evidence="2" id="KW-1185">Reference proteome</keyword>
<accession>A0A8X8W1R8</accession>
<dbReference type="Proteomes" id="UP000298416">
    <property type="component" value="Unassembled WGS sequence"/>
</dbReference>
<protein>
    <recommendedName>
        <fullName evidence="3">ELM2 domain-containing protein</fullName>
    </recommendedName>
</protein>
<proteinExistence type="predicted"/>